<reference evidence="5" key="1">
    <citation type="submission" date="2023-02" db="EMBL/GenBank/DDBJ databases">
        <title>A novel hydrolase synthesized by Rhodococcus erythropolis HQ is responsible for the detoxification of Zearalenone.</title>
        <authorList>
            <person name="Hu J."/>
            <person name="Xu J."/>
        </authorList>
    </citation>
    <scope>NUCLEOTIDE SEQUENCE</scope>
    <source>
        <strain evidence="5">HQ</strain>
    </source>
</reference>
<protein>
    <submittedName>
        <fullName evidence="5">RAMP superfamily CRISPR-associated protein</fullName>
    </submittedName>
</protein>
<feature type="compositionally biased region" description="Basic and acidic residues" evidence="3">
    <location>
        <begin position="157"/>
        <end position="178"/>
    </location>
</feature>
<feature type="region of interest" description="Disordered" evidence="3">
    <location>
        <begin position="157"/>
        <end position="185"/>
    </location>
</feature>
<name>A0AAW6LUW6_RHOSG</name>
<feature type="domain" description="CRISPR type III-associated protein" evidence="4">
    <location>
        <begin position="29"/>
        <end position="241"/>
    </location>
</feature>
<dbReference type="EMBL" id="JARDXE010000023">
    <property type="protein sequence ID" value="MDE8649026.1"/>
    <property type="molecule type" value="Genomic_DNA"/>
</dbReference>
<dbReference type="AlphaFoldDB" id="A0AAW6LUW6"/>
<evidence type="ECO:0000259" key="4">
    <source>
        <dbReference type="Pfam" id="PF03787"/>
    </source>
</evidence>
<evidence type="ECO:0000313" key="5">
    <source>
        <dbReference type="EMBL" id="MDE8649026.1"/>
    </source>
</evidence>
<dbReference type="InterPro" id="IPR005537">
    <property type="entry name" value="RAMP_III_fam"/>
</dbReference>
<evidence type="ECO:0000256" key="2">
    <source>
        <dbReference type="ARBA" id="ARBA00093789"/>
    </source>
</evidence>
<evidence type="ECO:0000256" key="1">
    <source>
        <dbReference type="ARBA" id="ARBA00023118"/>
    </source>
</evidence>
<sequence length="285" mass="30721">MTVSVRWDLDITATSPIAHRGDMLGTTALMRRMKIVQPDGRTELVPVISGNSLRGVLRRIGEEMLRDVLGYEGLLPLPVAHLLRNGGSIVKSTADPLTGRRLNEFRALVPQVSVFGGAIGSAPIGGCLRVGHVMPIITEAVPALRYEYEGPLPSRLDVESHESYSHTDDVTTGRDHGTGDSSGSPLMRFDVEALAPGTRFESWVHLDRGSELDHAFAADVLSEFTRRGWLGGRTASGHGQIRTVVDPDPADGVELDWKAVVAARRDEAIEALQSLSLTRASTTGS</sequence>
<organism evidence="5 6">
    <name type="scientific">Rhodococcus qingshengii</name>
    <dbReference type="NCBI Taxonomy" id="334542"/>
    <lineage>
        <taxon>Bacteria</taxon>
        <taxon>Bacillati</taxon>
        <taxon>Actinomycetota</taxon>
        <taxon>Actinomycetes</taxon>
        <taxon>Mycobacteriales</taxon>
        <taxon>Nocardiaceae</taxon>
        <taxon>Rhodococcus</taxon>
        <taxon>Rhodococcus erythropolis group</taxon>
    </lineage>
</organism>
<dbReference type="Pfam" id="PF03787">
    <property type="entry name" value="RAMPs"/>
    <property type="match status" value="1"/>
</dbReference>
<dbReference type="GO" id="GO:0051607">
    <property type="term" value="P:defense response to virus"/>
    <property type="evidence" value="ECO:0007669"/>
    <property type="project" value="UniProtKB-KW"/>
</dbReference>
<keyword evidence="1" id="KW-0051">Antiviral defense</keyword>
<gene>
    <name evidence="5" type="ORF">PXH69_29045</name>
</gene>
<evidence type="ECO:0000256" key="3">
    <source>
        <dbReference type="SAM" id="MobiDB-lite"/>
    </source>
</evidence>
<comment type="subunit">
    <text evidence="2">Part of the Csm effector complex that includes Cas10, Csm2, Csm3, Csm4 and Csm5.</text>
</comment>
<proteinExistence type="predicted"/>
<evidence type="ECO:0000313" key="6">
    <source>
        <dbReference type="Proteomes" id="UP001217325"/>
    </source>
</evidence>
<accession>A0AAW6LUW6</accession>
<comment type="caution">
    <text evidence="5">The sequence shown here is derived from an EMBL/GenBank/DDBJ whole genome shotgun (WGS) entry which is preliminary data.</text>
</comment>
<dbReference type="RefSeq" id="WP_275232735.1">
    <property type="nucleotide sequence ID" value="NZ_JARDXE010000023.1"/>
</dbReference>
<dbReference type="Proteomes" id="UP001217325">
    <property type="component" value="Unassembled WGS sequence"/>
</dbReference>